<evidence type="ECO:0000256" key="1">
    <source>
        <dbReference type="ARBA" id="ARBA00009670"/>
    </source>
</evidence>
<feature type="transmembrane region" description="Helical" evidence="2">
    <location>
        <begin position="498"/>
        <end position="520"/>
    </location>
</feature>
<organism evidence="4 5">
    <name type="scientific">Weizmannia acidilactici</name>
    <dbReference type="NCBI Taxonomy" id="2607726"/>
    <lineage>
        <taxon>Bacteria</taxon>
        <taxon>Bacillati</taxon>
        <taxon>Bacillota</taxon>
        <taxon>Bacilli</taxon>
        <taxon>Bacillales</taxon>
        <taxon>Bacillaceae</taxon>
        <taxon>Heyndrickxia</taxon>
    </lineage>
</organism>
<protein>
    <submittedName>
        <fullName evidence="4">ABC transporter</fullName>
    </submittedName>
</protein>
<dbReference type="EMBL" id="BKZQ01000031">
    <property type="protein sequence ID" value="GER70945.1"/>
    <property type="molecule type" value="Genomic_DNA"/>
</dbReference>
<dbReference type="Pfam" id="PF03109">
    <property type="entry name" value="ABC1"/>
    <property type="match status" value="1"/>
</dbReference>
<dbReference type="PANTHER" id="PTHR10566">
    <property type="entry name" value="CHAPERONE-ACTIVITY OF BC1 COMPLEX CABC1 -RELATED"/>
    <property type="match status" value="1"/>
</dbReference>
<name>A0A5J4JJP0_9BACI</name>
<dbReference type="InterPro" id="IPR004147">
    <property type="entry name" value="ABC1_dom"/>
</dbReference>
<comment type="similarity">
    <text evidence="1">Belongs to the protein kinase superfamily. ADCK protein kinase family.</text>
</comment>
<dbReference type="CDD" id="cd05121">
    <property type="entry name" value="ABC1_ADCK3-like"/>
    <property type="match status" value="1"/>
</dbReference>
<dbReference type="AlphaFoldDB" id="A0A5J4JJP0"/>
<dbReference type="Proteomes" id="UP000391919">
    <property type="component" value="Unassembled WGS sequence"/>
</dbReference>
<keyword evidence="2" id="KW-0812">Transmembrane</keyword>
<dbReference type="InterPro" id="IPR050154">
    <property type="entry name" value="UbiB_kinase"/>
</dbReference>
<evidence type="ECO:0000259" key="3">
    <source>
        <dbReference type="Pfam" id="PF03109"/>
    </source>
</evidence>
<evidence type="ECO:0000313" key="5">
    <source>
        <dbReference type="Proteomes" id="UP000391919"/>
    </source>
</evidence>
<feature type="domain" description="ABC1 atypical kinase-like" evidence="3">
    <location>
        <begin position="93"/>
        <end position="338"/>
    </location>
</feature>
<dbReference type="RefSeq" id="WP_151680918.1">
    <property type="nucleotide sequence ID" value="NZ_BKZP01000032.1"/>
</dbReference>
<reference evidence="4 5" key="1">
    <citation type="submission" date="2019-09" db="EMBL/GenBank/DDBJ databases">
        <title>Draft genome sequence of Bacillus sp. JC-7.</title>
        <authorList>
            <person name="Tanaka N."/>
            <person name="Shiwa Y."/>
            <person name="Fujita N."/>
            <person name="Tanasupawat S."/>
        </authorList>
    </citation>
    <scope>NUCLEOTIDE SEQUENCE [LARGE SCALE GENOMIC DNA]</scope>
    <source>
        <strain evidence="4 5">JC-7</strain>
    </source>
</reference>
<comment type="caution">
    <text evidence="4">The sequence shown here is derived from an EMBL/GenBank/DDBJ whole genome shotgun (WGS) entry which is preliminary data.</text>
</comment>
<keyword evidence="5" id="KW-1185">Reference proteome</keyword>
<proteinExistence type="inferred from homology"/>
<dbReference type="PANTHER" id="PTHR10566:SF113">
    <property type="entry name" value="PROTEIN ACTIVITY OF BC1 COMPLEX KINASE 7, CHLOROPLASTIC"/>
    <property type="match status" value="1"/>
</dbReference>
<dbReference type="InterPro" id="IPR011009">
    <property type="entry name" value="Kinase-like_dom_sf"/>
</dbReference>
<keyword evidence="2" id="KW-0472">Membrane</keyword>
<sequence>MLRRKMKHGKRYQEIAGALIRNGLGYLISDFGLVELLPFSQGKTSSPRTAHRSTGERIRQFLEDLGPTFIKLGQVASSRRDLLPESIIVELEKLQDNAPPFSYDEVKEIIKEEFGSGVDDLFAEFDAEPLATASIGQVHKAKLHTEEPVAVKIQRPNIRPIIETDLEILEDISMSLESRFEWARDYQLREIVDEFSQAILSELDYYHEGRNAERIAKQFEDDGTVCIPKIYWDFSTKKVLTMEYIKGRKISEFFNGDVFGYRRKTISDRLIHSMLKQIFVDGFFHGDPHPGNLVVLPGDILCYMDFGMVGRLTEETKYHCASLVIALMRADSNAIIKSVDALAEIPDDADLHMLREDVEVLREKYYDVPVSQLSLREAINDLYHIAFKYHIRFPADLTILGKSLITIEGVVESLDPEFSLIEAARPFGERLLKERFRLGRIAQKGWKTFLDQVEILLELPKNLRDISKTMRKGKFRMEIVIPDLHLFLEKLDRISNRLSFAIVLLAFSIMMVGLMVGTSISGQSSLIWKNPIIEIGFGVATLMLLWLLFSIFKSGKF</sequence>
<evidence type="ECO:0000256" key="2">
    <source>
        <dbReference type="SAM" id="Phobius"/>
    </source>
</evidence>
<feature type="transmembrane region" description="Helical" evidence="2">
    <location>
        <begin position="532"/>
        <end position="552"/>
    </location>
</feature>
<dbReference type="SUPFAM" id="SSF56112">
    <property type="entry name" value="Protein kinase-like (PK-like)"/>
    <property type="match status" value="1"/>
</dbReference>
<evidence type="ECO:0000313" key="4">
    <source>
        <dbReference type="EMBL" id="GER70945.1"/>
    </source>
</evidence>
<gene>
    <name evidence="4" type="ORF">BpJC7_22480</name>
</gene>
<keyword evidence="2" id="KW-1133">Transmembrane helix</keyword>
<accession>A0A5J4JJP0</accession>